<gene>
    <name evidence="2" type="ORF">LCGC14_1552110</name>
</gene>
<reference evidence="2" key="1">
    <citation type="journal article" date="2015" name="Nature">
        <title>Complex archaea that bridge the gap between prokaryotes and eukaryotes.</title>
        <authorList>
            <person name="Spang A."/>
            <person name="Saw J.H."/>
            <person name="Jorgensen S.L."/>
            <person name="Zaremba-Niedzwiedzka K."/>
            <person name="Martijn J."/>
            <person name="Lind A.E."/>
            <person name="van Eijk R."/>
            <person name="Schleper C."/>
            <person name="Guy L."/>
            <person name="Ettema T.J."/>
        </authorList>
    </citation>
    <scope>NUCLEOTIDE SEQUENCE</scope>
</reference>
<protein>
    <submittedName>
        <fullName evidence="2">Uncharacterized protein</fullName>
    </submittedName>
</protein>
<accession>A0A0F9L630</accession>
<name>A0A0F9L630_9ZZZZ</name>
<dbReference type="EMBL" id="LAZR01011876">
    <property type="protein sequence ID" value="KKM55938.1"/>
    <property type="molecule type" value="Genomic_DNA"/>
</dbReference>
<feature type="transmembrane region" description="Helical" evidence="1">
    <location>
        <begin position="20"/>
        <end position="46"/>
    </location>
</feature>
<comment type="caution">
    <text evidence="2">The sequence shown here is derived from an EMBL/GenBank/DDBJ whole genome shotgun (WGS) entry which is preliminary data.</text>
</comment>
<evidence type="ECO:0000313" key="2">
    <source>
        <dbReference type="EMBL" id="KKM55938.1"/>
    </source>
</evidence>
<keyword evidence="1" id="KW-0472">Membrane</keyword>
<sequence length="63" mass="7235">MWIVGGLYCLIVDIDPVELNLVVIIIHVLWYALTASLIVVGGVWFWDNADRVAVRINRWVQNL</sequence>
<dbReference type="AlphaFoldDB" id="A0A0F9L630"/>
<keyword evidence="1" id="KW-1133">Transmembrane helix</keyword>
<keyword evidence="1" id="KW-0812">Transmembrane</keyword>
<organism evidence="2">
    <name type="scientific">marine sediment metagenome</name>
    <dbReference type="NCBI Taxonomy" id="412755"/>
    <lineage>
        <taxon>unclassified sequences</taxon>
        <taxon>metagenomes</taxon>
        <taxon>ecological metagenomes</taxon>
    </lineage>
</organism>
<proteinExistence type="predicted"/>
<evidence type="ECO:0000256" key="1">
    <source>
        <dbReference type="SAM" id="Phobius"/>
    </source>
</evidence>